<dbReference type="GO" id="GO:0016020">
    <property type="term" value="C:membrane"/>
    <property type="evidence" value="ECO:0007669"/>
    <property type="project" value="TreeGrafter"/>
</dbReference>
<proteinExistence type="inferred from homology"/>
<dbReference type="SMART" id="SM01230">
    <property type="entry name" value="Gln-synt_C"/>
    <property type="match status" value="1"/>
</dbReference>
<dbReference type="PANTHER" id="PTHR43407">
    <property type="entry name" value="GLUTAMINE SYNTHETASE"/>
    <property type="match status" value="1"/>
</dbReference>
<dbReference type="PROSITE" id="PS51986">
    <property type="entry name" value="GS_BETA_GRASP"/>
    <property type="match status" value="1"/>
</dbReference>
<dbReference type="GO" id="GO:0006542">
    <property type="term" value="P:glutamine biosynthetic process"/>
    <property type="evidence" value="ECO:0007669"/>
    <property type="project" value="InterPro"/>
</dbReference>
<evidence type="ECO:0000256" key="12">
    <source>
        <dbReference type="PIRSR" id="PIRSR604809-50"/>
    </source>
</evidence>
<feature type="binding site" evidence="9">
    <location>
        <position position="342"/>
    </location>
    <ligand>
        <name>L-glutamate</name>
        <dbReference type="ChEBI" id="CHEBI:29985"/>
    </ligand>
</feature>
<dbReference type="InterPro" id="IPR027302">
    <property type="entry name" value="Gln_synth_N_conserv_site"/>
</dbReference>
<dbReference type="InterPro" id="IPR036651">
    <property type="entry name" value="Gln_synt_N_sf"/>
</dbReference>
<dbReference type="SUPFAM" id="SSF55931">
    <property type="entry name" value="Glutamine synthetase/guanido kinase"/>
    <property type="match status" value="1"/>
</dbReference>
<dbReference type="PROSITE" id="PS00180">
    <property type="entry name" value="GLNA_1"/>
    <property type="match status" value="1"/>
</dbReference>
<dbReference type="Proteomes" id="UP000512167">
    <property type="component" value="Chromosome"/>
</dbReference>
<keyword evidence="18" id="KW-1185">Reference proteome</keyword>
<dbReference type="Pfam" id="PF00120">
    <property type="entry name" value="Gln-synt_C"/>
    <property type="match status" value="1"/>
</dbReference>
<feature type="binding site" evidence="9">
    <location>
        <position position="330"/>
    </location>
    <ligand>
        <name>L-glutamate</name>
        <dbReference type="ChEBI" id="CHEBI:29985"/>
    </ligand>
</feature>
<dbReference type="SUPFAM" id="SSF54368">
    <property type="entry name" value="Glutamine synthetase, N-terminal domain"/>
    <property type="match status" value="1"/>
</dbReference>
<dbReference type="InterPro" id="IPR014746">
    <property type="entry name" value="Gln_synth/guanido_kin_cat_dom"/>
</dbReference>
<dbReference type="Gene3D" id="3.10.20.70">
    <property type="entry name" value="Glutamine synthetase, N-terminal domain"/>
    <property type="match status" value="1"/>
</dbReference>
<dbReference type="GO" id="GO:0005524">
    <property type="term" value="F:ATP binding"/>
    <property type="evidence" value="ECO:0007669"/>
    <property type="project" value="UniProtKB-KW"/>
</dbReference>
<feature type="binding site" evidence="10">
    <location>
        <position position="342"/>
    </location>
    <ligand>
        <name>ATP</name>
        <dbReference type="ChEBI" id="CHEBI:30616"/>
    </ligand>
</feature>
<evidence type="ECO:0000256" key="10">
    <source>
        <dbReference type="PIRSR" id="PIRSR604809-2"/>
    </source>
</evidence>
<dbReference type="GO" id="GO:0005737">
    <property type="term" value="C:cytoplasm"/>
    <property type="evidence" value="ECO:0007669"/>
    <property type="project" value="TreeGrafter"/>
</dbReference>
<feature type="binding site" evidence="11">
    <location>
        <position position="135"/>
    </location>
    <ligand>
        <name>Mg(2+)</name>
        <dbReference type="ChEBI" id="CHEBI:18420"/>
        <label>2</label>
    </ligand>
</feature>
<evidence type="ECO:0000256" key="5">
    <source>
        <dbReference type="ARBA" id="ARBA00022741"/>
    </source>
</evidence>
<comment type="similarity">
    <text evidence="1 13 14">Belongs to the glutamine synthetase family.</text>
</comment>
<feature type="binding site" evidence="11">
    <location>
        <position position="222"/>
    </location>
    <ligand>
        <name>Mg(2+)</name>
        <dbReference type="ChEBI" id="CHEBI:18420"/>
        <label>1</label>
    </ligand>
</feature>
<dbReference type="EC" id="6.3.1.2" evidence="2"/>
<evidence type="ECO:0000256" key="7">
    <source>
        <dbReference type="ARBA" id="ARBA00030668"/>
    </source>
</evidence>
<feature type="binding site" evidence="11">
    <location>
        <position position="271"/>
    </location>
    <ligand>
        <name>Mg(2+)</name>
        <dbReference type="ChEBI" id="CHEBI:18420"/>
        <label>1</label>
    </ligand>
</feature>
<dbReference type="InterPro" id="IPR004809">
    <property type="entry name" value="Gln_synth_I"/>
</dbReference>
<gene>
    <name evidence="17" type="primary">glnA</name>
    <name evidence="17" type="ORF">HF295_03465</name>
</gene>
<dbReference type="GO" id="GO:0019740">
    <property type="term" value="P:nitrogen utilization"/>
    <property type="evidence" value="ECO:0007669"/>
    <property type="project" value="TreeGrafter"/>
</dbReference>
<keyword evidence="11" id="KW-0479">Metal-binding</keyword>
<evidence type="ECO:0000256" key="6">
    <source>
        <dbReference type="ARBA" id="ARBA00022840"/>
    </source>
</evidence>
<evidence type="ECO:0000259" key="15">
    <source>
        <dbReference type="PROSITE" id="PS51986"/>
    </source>
</evidence>
<feature type="domain" description="GS beta-grasp" evidence="15">
    <location>
        <begin position="15"/>
        <end position="99"/>
    </location>
</feature>
<dbReference type="InterPro" id="IPR008146">
    <property type="entry name" value="Gln_synth_cat_dom"/>
</dbReference>
<evidence type="ECO:0000259" key="16">
    <source>
        <dbReference type="PROSITE" id="PS51987"/>
    </source>
</evidence>
<evidence type="ECO:0000256" key="1">
    <source>
        <dbReference type="ARBA" id="ARBA00009897"/>
    </source>
</evidence>
<keyword evidence="6 10" id="KW-0067">ATP-binding</keyword>
<evidence type="ECO:0000256" key="4">
    <source>
        <dbReference type="ARBA" id="ARBA00022598"/>
    </source>
</evidence>
<evidence type="ECO:0000256" key="11">
    <source>
        <dbReference type="PIRSR" id="PIRSR604809-3"/>
    </source>
</evidence>
<feature type="modified residue" description="O-AMP-tyrosine" evidence="12">
    <location>
        <position position="405"/>
    </location>
</feature>
<evidence type="ECO:0000256" key="13">
    <source>
        <dbReference type="PROSITE-ProRule" id="PRU01330"/>
    </source>
</evidence>
<dbReference type="PANTHER" id="PTHR43407:SF1">
    <property type="entry name" value="LENGSIN"/>
    <property type="match status" value="1"/>
</dbReference>
<keyword evidence="12" id="KW-0597">Phosphoprotein</keyword>
<sequence length="476" mass="54392">MFKTIQEMISYVKKENIEIIDLKVCDMLGIWHRISITSNKLDESIMEKGIGFDGSSYHFLTVEKSDMVMIPDVSTAYIDPFRSYKTINVIANIYVIKDNQYLRFSDDPRYVAEKTENLFKKDNISDEILLGPEYEFYVLDHMSYKISDHHLEVKIDSEQAQWSSSKTENNLGLHVRDHGAYHLDSPLDHSYDLRTKVVVEAEKINIPIKYHHSENGGPGQVEIEVNFAGVKEMGDRTMKIKHLLKNTAKSMNKTISFMPKPFSNELGSGMHVHIQLKHQGKYIFFDKSGYSGLSKIAHYAIGGILKHAKSLCAFTNPSTNSYKRLVPGFEAPVTLAYATANRSAVIRIPGYTIQEDEKRFELRSPDAMSNPYLCFSAIMMAAYDGIKNKIDPSLLGFGPYDINLYDLPASEQNKIQSLPTNLKEAASELENDYEYLLVGNVFSKIMIDNQIKQLLTEEKEISKLPHPKEFELYYNR</sequence>
<feature type="binding site" evidence="11">
    <location>
        <position position="214"/>
    </location>
    <ligand>
        <name>Mg(2+)</name>
        <dbReference type="ChEBI" id="CHEBI:18420"/>
        <label>1</label>
    </ligand>
</feature>
<dbReference type="EMBL" id="CP051151">
    <property type="protein sequence ID" value="QLY39965.1"/>
    <property type="molecule type" value="Genomic_DNA"/>
</dbReference>
<dbReference type="AlphaFoldDB" id="A0A7L6N4P7"/>
<evidence type="ECO:0000256" key="9">
    <source>
        <dbReference type="PIRSR" id="PIRSR604809-1"/>
    </source>
</evidence>
<dbReference type="NCBIfam" id="TIGR00653">
    <property type="entry name" value="GlnA"/>
    <property type="match status" value="1"/>
</dbReference>
<dbReference type="GO" id="GO:0046872">
    <property type="term" value="F:metal ion binding"/>
    <property type="evidence" value="ECO:0007669"/>
    <property type="project" value="UniProtKB-KW"/>
</dbReference>
<evidence type="ECO:0000256" key="8">
    <source>
        <dbReference type="ARBA" id="ARBA00049436"/>
    </source>
</evidence>
<keyword evidence="11" id="KW-0460">Magnesium</keyword>
<feature type="binding site" evidence="11">
    <location>
        <position position="361"/>
    </location>
    <ligand>
        <name>Mg(2+)</name>
        <dbReference type="ChEBI" id="CHEBI:18420"/>
        <label>1</label>
    </ligand>
</feature>
<evidence type="ECO:0000256" key="14">
    <source>
        <dbReference type="RuleBase" id="RU000384"/>
    </source>
</evidence>
<dbReference type="PROSITE" id="PS51987">
    <property type="entry name" value="GS_CATALYTIC"/>
    <property type="match status" value="1"/>
</dbReference>
<dbReference type="Pfam" id="PF03951">
    <property type="entry name" value="Gln-synt_N"/>
    <property type="match status" value="1"/>
</dbReference>
<evidence type="ECO:0000256" key="3">
    <source>
        <dbReference type="ARBA" id="ARBA00021364"/>
    </source>
</evidence>
<comment type="cofactor">
    <cofactor evidence="11">
        <name>Mg(2+)</name>
        <dbReference type="ChEBI" id="CHEBI:18420"/>
    </cofactor>
    <text evidence="11">Binds 2 Mg(2+) ions per subunit.</text>
</comment>
<feature type="binding site" evidence="9">
    <location>
        <position position="324"/>
    </location>
    <ligand>
        <name>L-glutamate</name>
        <dbReference type="ChEBI" id="CHEBI:29985"/>
    </ligand>
</feature>
<name>A0A7L6N4P7_9MOLU</name>
<feature type="binding site" evidence="9">
    <location>
        <position position="363"/>
    </location>
    <ligand>
        <name>L-glutamate</name>
        <dbReference type="ChEBI" id="CHEBI:29985"/>
    </ligand>
</feature>
<dbReference type="GO" id="GO:0004356">
    <property type="term" value="F:glutamine synthetase activity"/>
    <property type="evidence" value="ECO:0007669"/>
    <property type="project" value="UniProtKB-EC"/>
</dbReference>
<feature type="binding site" evidence="11">
    <location>
        <position position="133"/>
    </location>
    <ligand>
        <name>Mg(2+)</name>
        <dbReference type="ChEBI" id="CHEBI:18420"/>
        <label>1</label>
    </ligand>
</feature>
<evidence type="ECO:0000256" key="2">
    <source>
        <dbReference type="ARBA" id="ARBA00012937"/>
    </source>
</evidence>
<dbReference type="InterPro" id="IPR008147">
    <property type="entry name" value="Gln_synt_N"/>
</dbReference>
<dbReference type="Gene3D" id="3.30.590.10">
    <property type="entry name" value="Glutamine synthetase/guanido kinase, catalytic domain"/>
    <property type="match status" value="1"/>
</dbReference>
<keyword evidence="5 10" id="KW-0547">Nucleotide-binding</keyword>
<dbReference type="RefSeq" id="WP_312032458.1">
    <property type="nucleotide sequence ID" value="NZ_CP051151.1"/>
</dbReference>
<dbReference type="KEGG" id="tbk:HF295_03465"/>
<comment type="catalytic activity">
    <reaction evidence="8">
        <text>L-glutamate + NH4(+) + ATP = L-glutamine + ADP + phosphate + H(+)</text>
        <dbReference type="Rhea" id="RHEA:16169"/>
        <dbReference type="ChEBI" id="CHEBI:15378"/>
        <dbReference type="ChEBI" id="CHEBI:28938"/>
        <dbReference type="ChEBI" id="CHEBI:29985"/>
        <dbReference type="ChEBI" id="CHEBI:30616"/>
        <dbReference type="ChEBI" id="CHEBI:43474"/>
        <dbReference type="ChEBI" id="CHEBI:58359"/>
        <dbReference type="ChEBI" id="CHEBI:456216"/>
        <dbReference type="EC" id="6.3.1.2"/>
    </reaction>
</comment>
<keyword evidence="4 17" id="KW-0436">Ligase</keyword>
<feature type="domain" description="GS catalytic" evidence="16">
    <location>
        <begin position="108"/>
        <end position="476"/>
    </location>
</feature>
<accession>A0A7L6N4P7</accession>
<evidence type="ECO:0000313" key="18">
    <source>
        <dbReference type="Proteomes" id="UP000512167"/>
    </source>
</evidence>
<protein>
    <recommendedName>
        <fullName evidence="3">Glutamine synthetase</fullName>
        <ecNumber evidence="2">6.3.1.2</ecNumber>
    </recommendedName>
    <alternativeName>
        <fullName evidence="7">Glutamate--ammonia ligase</fullName>
    </alternativeName>
</protein>
<reference evidence="17 18" key="1">
    <citation type="submission" date="2020-04" db="EMBL/GenBank/DDBJ databases">
        <authorList>
            <person name="Zheng R.K."/>
            <person name="Sun C.M."/>
        </authorList>
    </citation>
    <scope>NUCLEOTIDE SEQUENCE [LARGE SCALE GENOMIC DNA]</scope>
    <source>
        <strain evidence="18">zrk29</strain>
    </source>
</reference>
<organism evidence="17 18">
    <name type="scientific">Hujiaoplasma nucleasis</name>
    <dbReference type="NCBI Taxonomy" id="2725268"/>
    <lineage>
        <taxon>Bacteria</taxon>
        <taxon>Bacillati</taxon>
        <taxon>Mycoplasmatota</taxon>
        <taxon>Mollicutes</taxon>
        <taxon>Candidatus Izemoplasmatales</taxon>
        <taxon>Hujiaoplasmataceae</taxon>
        <taxon>Hujiaoplasma</taxon>
    </lineage>
</organism>
<evidence type="ECO:0000313" key="17">
    <source>
        <dbReference type="EMBL" id="QLY39965.1"/>
    </source>
</evidence>